<dbReference type="Pfam" id="PF01497">
    <property type="entry name" value="Peripla_BP_2"/>
    <property type="match status" value="1"/>
</dbReference>
<feature type="domain" description="Fe/B12 periplasmic-binding" evidence="6">
    <location>
        <begin position="62"/>
        <end position="336"/>
    </location>
</feature>
<organism evidence="7 8">
    <name type="scientific">Hoyosella rhizosphaerae</name>
    <dbReference type="NCBI Taxonomy" id="1755582"/>
    <lineage>
        <taxon>Bacteria</taxon>
        <taxon>Bacillati</taxon>
        <taxon>Actinomycetota</taxon>
        <taxon>Actinomycetes</taxon>
        <taxon>Mycobacteriales</taxon>
        <taxon>Hoyosellaceae</taxon>
        <taxon>Hoyosella</taxon>
    </lineage>
</organism>
<comment type="subcellular location">
    <subcellularLocation>
        <location evidence="1">Cell envelope</location>
    </subcellularLocation>
</comment>
<evidence type="ECO:0000256" key="2">
    <source>
        <dbReference type="ARBA" id="ARBA00008814"/>
    </source>
</evidence>
<dbReference type="EMBL" id="BMJH01000004">
    <property type="protein sequence ID" value="GGC75997.1"/>
    <property type="molecule type" value="Genomic_DNA"/>
</dbReference>
<dbReference type="PANTHER" id="PTHR30532:SF24">
    <property type="entry name" value="FERRIC ENTEROBACTIN-BINDING PERIPLASMIC PROTEIN FEPB"/>
    <property type="match status" value="1"/>
</dbReference>
<dbReference type="SUPFAM" id="SSF53807">
    <property type="entry name" value="Helical backbone' metal receptor"/>
    <property type="match status" value="1"/>
</dbReference>
<evidence type="ECO:0000259" key="6">
    <source>
        <dbReference type="PROSITE" id="PS50983"/>
    </source>
</evidence>
<evidence type="ECO:0000313" key="7">
    <source>
        <dbReference type="EMBL" id="GGC75997.1"/>
    </source>
</evidence>
<dbReference type="InterPro" id="IPR051313">
    <property type="entry name" value="Bact_iron-sidero_bind"/>
</dbReference>
<evidence type="ECO:0000256" key="5">
    <source>
        <dbReference type="SAM" id="SignalP"/>
    </source>
</evidence>
<dbReference type="PROSITE" id="PS50983">
    <property type="entry name" value="FE_B12_PBP"/>
    <property type="match status" value="1"/>
</dbReference>
<protein>
    <submittedName>
        <fullName evidence="7">ABC transporter substrate-binding protein</fullName>
    </submittedName>
</protein>
<keyword evidence="8" id="KW-1185">Reference proteome</keyword>
<evidence type="ECO:0000256" key="3">
    <source>
        <dbReference type="ARBA" id="ARBA00022448"/>
    </source>
</evidence>
<keyword evidence="4 5" id="KW-0732">Signal</keyword>
<dbReference type="AlphaFoldDB" id="A0A916XIM4"/>
<proteinExistence type="inferred from homology"/>
<sequence>MNGRRKAAMAFISVLLGTLMLSTACGTNGGTGDEQAASASGDFPRTIEHAFGETVIPTDPTRVVAWGWGSADAAIALGVTPVAMAHQSYGGDDEGVLPWVREALADSGEATPAILPAGTDVPFEAIAAAEPDLILAVYSGITESEYELLSEIAPTIAYPDAPWSTPWRDTIRIVGDALGRVPEATQLLADIDAEVAEKAEAHPELAGKSVALVWDTADALYVYKPADSRVAFTLDLGLVNPDSVDELSNGDSTFYFTLSRENLGELTSDILVTYADSEQQSTEFLESPAAQLMDQVRRGTVAEVIGTEFIAAVSPPTALSLTWGLDDYVALLSDAAEKVDG</sequence>
<evidence type="ECO:0000256" key="1">
    <source>
        <dbReference type="ARBA" id="ARBA00004196"/>
    </source>
</evidence>
<keyword evidence="3" id="KW-0813">Transport</keyword>
<evidence type="ECO:0000313" key="8">
    <source>
        <dbReference type="Proteomes" id="UP000641514"/>
    </source>
</evidence>
<dbReference type="RefSeq" id="WP_229676058.1">
    <property type="nucleotide sequence ID" value="NZ_BMJH01000004.1"/>
</dbReference>
<reference evidence="7" key="2">
    <citation type="submission" date="2020-09" db="EMBL/GenBank/DDBJ databases">
        <authorList>
            <person name="Sun Q."/>
            <person name="Zhou Y."/>
        </authorList>
    </citation>
    <scope>NUCLEOTIDE SEQUENCE</scope>
    <source>
        <strain evidence="7">CGMCC 1.15478</strain>
    </source>
</reference>
<feature type="signal peptide" evidence="5">
    <location>
        <begin position="1"/>
        <end position="24"/>
    </location>
</feature>
<gene>
    <name evidence="7" type="ORF">GCM10011410_31580</name>
</gene>
<dbReference type="GO" id="GO:0030288">
    <property type="term" value="C:outer membrane-bounded periplasmic space"/>
    <property type="evidence" value="ECO:0007669"/>
    <property type="project" value="TreeGrafter"/>
</dbReference>
<dbReference type="Gene3D" id="3.40.50.1980">
    <property type="entry name" value="Nitrogenase molybdenum iron protein domain"/>
    <property type="match status" value="2"/>
</dbReference>
<comment type="similarity">
    <text evidence="2">Belongs to the bacterial solute-binding protein 8 family.</text>
</comment>
<evidence type="ECO:0000256" key="4">
    <source>
        <dbReference type="ARBA" id="ARBA00022729"/>
    </source>
</evidence>
<comment type="caution">
    <text evidence="7">The sequence shown here is derived from an EMBL/GenBank/DDBJ whole genome shotgun (WGS) entry which is preliminary data.</text>
</comment>
<accession>A0A916XIM4</accession>
<name>A0A916XIM4_9ACTN</name>
<dbReference type="PROSITE" id="PS51257">
    <property type="entry name" value="PROKAR_LIPOPROTEIN"/>
    <property type="match status" value="1"/>
</dbReference>
<feature type="chain" id="PRO_5038430902" evidence="5">
    <location>
        <begin position="25"/>
        <end position="341"/>
    </location>
</feature>
<dbReference type="InterPro" id="IPR002491">
    <property type="entry name" value="ABC_transptr_periplasmic_BD"/>
</dbReference>
<dbReference type="Proteomes" id="UP000641514">
    <property type="component" value="Unassembled WGS sequence"/>
</dbReference>
<dbReference type="GO" id="GO:1901678">
    <property type="term" value="P:iron coordination entity transport"/>
    <property type="evidence" value="ECO:0007669"/>
    <property type="project" value="UniProtKB-ARBA"/>
</dbReference>
<reference evidence="7" key="1">
    <citation type="journal article" date="2014" name="Int. J. Syst. Evol. Microbiol.">
        <title>Complete genome sequence of Corynebacterium casei LMG S-19264T (=DSM 44701T), isolated from a smear-ripened cheese.</title>
        <authorList>
            <consortium name="US DOE Joint Genome Institute (JGI-PGF)"/>
            <person name="Walter F."/>
            <person name="Albersmeier A."/>
            <person name="Kalinowski J."/>
            <person name="Ruckert C."/>
        </authorList>
    </citation>
    <scope>NUCLEOTIDE SEQUENCE</scope>
    <source>
        <strain evidence="7">CGMCC 1.15478</strain>
    </source>
</reference>
<dbReference type="CDD" id="cd01146">
    <property type="entry name" value="FhuD"/>
    <property type="match status" value="1"/>
</dbReference>
<dbReference type="PANTHER" id="PTHR30532">
    <property type="entry name" value="IRON III DICITRATE-BINDING PERIPLASMIC PROTEIN"/>
    <property type="match status" value="1"/>
</dbReference>